<evidence type="ECO:0000313" key="2">
    <source>
        <dbReference type="Proteomes" id="UP000024842"/>
    </source>
</evidence>
<name>A0A023E158_9PROT</name>
<dbReference type="Proteomes" id="UP000024842">
    <property type="component" value="Unassembled WGS sequence"/>
</dbReference>
<dbReference type="STRING" id="1427503.HE1_01174"/>
<organism evidence="1 2">
    <name type="scientific">Holospora elegans E1</name>
    <dbReference type="NCBI Taxonomy" id="1427503"/>
    <lineage>
        <taxon>Bacteria</taxon>
        <taxon>Pseudomonadati</taxon>
        <taxon>Pseudomonadota</taxon>
        <taxon>Alphaproteobacteria</taxon>
        <taxon>Holosporales</taxon>
        <taxon>Holosporaceae</taxon>
        <taxon>Holospora</taxon>
    </lineage>
</organism>
<reference evidence="1 2" key="1">
    <citation type="journal article" date="2014" name="FEMS Microbiol. Lett.">
        <title>Draft genome sequences of three Holospora species (Holospora obtusa, Holospora undulata, and Holospora elegans), endonuclear symbiotic bacteria of the ciliate Paramecium caudatum.</title>
        <authorList>
            <person name="Dohra H."/>
            <person name="Tanaka K."/>
            <person name="Suzuki T."/>
            <person name="Fujishima M."/>
            <person name="Suzuki H."/>
        </authorList>
    </citation>
    <scope>NUCLEOTIDE SEQUENCE [LARGE SCALE GENOMIC DNA]</scope>
    <source>
        <strain evidence="1 2">E1</strain>
    </source>
</reference>
<comment type="caution">
    <text evidence="1">The sequence shown here is derived from an EMBL/GenBank/DDBJ whole genome shotgun (WGS) entry which is preliminary data.</text>
</comment>
<gene>
    <name evidence="1" type="ORF">HE1_01174</name>
</gene>
<sequence>MKQKILLTFFLLFSQTYSLYSNPVGQLTSSEQSFFVEDFLQKNPEASILSCAKNI</sequence>
<dbReference type="EMBL" id="BAUP01000147">
    <property type="protein sequence ID" value="GAJ46832.1"/>
    <property type="molecule type" value="Genomic_DNA"/>
</dbReference>
<keyword evidence="2" id="KW-1185">Reference proteome</keyword>
<accession>A0A023E158</accession>
<protein>
    <submittedName>
        <fullName evidence="1">Uncharacterized protein</fullName>
    </submittedName>
</protein>
<proteinExistence type="predicted"/>
<evidence type="ECO:0000313" key="1">
    <source>
        <dbReference type="EMBL" id="GAJ46832.1"/>
    </source>
</evidence>
<dbReference type="AlphaFoldDB" id="A0A023E158"/>